<feature type="compositionally biased region" description="Basic and acidic residues" evidence="1">
    <location>
        <begin position="845"/>
        <end position="854"/>
    </location>
</feature>
<organism evidence="3 4">
    <name type="scientific">Leptomonas pyrrhocoris</name>
    <name type="common">Firebug parasite</name>
    <dbReference type="NCBI Taxonomy" id="157538"/>
    <lineage>
        <taxon>Eukaryota</taxon>
        <taxon>Discoba</taxon>
        <taxon>Euglenozoa</taxon>
        <taxon>Kinetoplastea</taxon>
        <taxon>Metakinetoplastina</taxon>
        <taxon>Trypanosomatida</taxon>
        <taxon>Trypanosomatidae</taxon>
        <taxon>Leishmaniinae</taxon>
        <taxon>Leptomonas</taxon>
    </lineage>
</organism>
<dbReference type="GeneID" id="26906461"/>
<feature type="region of interest" description="Disordered" evidence="1">
    <location>
        <begin position="825"/>
        <end position="859"/>
    </location>
</feature>
<sequence>MSHPYSARAYRVRLQHGNFSSLRELTRAPYAPSPLNVLVDLLRLSVVPPANAEGSASSSKAGVHHALERALDVQWVLHATMAEARDTVLAAETVGDAASHAALQELWSQVDFFSNAIEDGVRGAPGDAPGLAADTDTTFAFPLLDGDEPPQQGAHGKYGSEANSPSTAEGEAADTTPTRWVLPTATYAILLRGVLQLAAITGAHLHAFSALNELIALHERRQRSLSIHPAEAEGEVDDSFSMDDALALVDAAAQRHVDPLTAQDHLYAMEACAHERHRDFRTTLSLYRRFVQHVTAGWFAATPADFTAALVAVAHSSRTTTEFTELRALLVESEAAAAVPVSVPLYTALIDAASRAAEEPQRMSIALSLYRRLRDGALTPTSDTYAALIACCASTRAPTQAFAFYHEARQVCGVANFTPRVYTNLLLSYSTAGYGADARKTLDVLVEAGAPLSRASFHAVLASAVTVREAQEIMELMTQRYDITPTPHTYAYVMQAVAKAPAGSRTALQLFDVHEDALRALARLSASVDREGGGHSSFEGIGEAFALSTSADGVALEPTLLAQYPLYVRALEHALLRLRVDPTQDPRLKAYLTPLVRVAQQRMNAFTGMPPQAPIRVPEKERLCIAVLAADVLANVDEWVMPFMSHYSVLVIPYSAVLALQKGGGRRVEGAMAKGPSAGLFDPVWRETPGGGEHDALVEHRRRRLLRFLADHRDVVHLVSLEEELAWSRETRRYGVGITDLFARAAAVALHLARLPEEDGTSMTSPDTSSVYARHPAASIVLVSANYEKCGKYVVALKQAKGGDGSTAGLQAALRRVSYHNPRTNPNWVPPSLSITHQQQQRQKARGDVTKKQAEAPTTADVAKDVAAEAVAVRADAAAELYQSLLDPVKSTHHPMMGTDAGVSIEDGTSGDEHTRSHDTALSASSRGSAAKRRGAEEEGAMDAALLMSLLND</sequence>
<dbReference type="VEuPathDB" id="TriTrypDB:LpyrH10_13_1170"/>
<evidence type="ECO:0000313" key="3">
    <source>
        <dbReference type="EMBL" id="KPA78578.1"/>
    </source>
</evidence>
<dbReference type="PANTHER" id="PTHR47930">
    <property type="entry name" value="YALI0C12947P"/>
    <property type="match status" value="1"/>
</dbReference>
<dbReference type="VEuPathDB" id="TriTrypDB:LpyrH10_13_1230"/>
<dbReference type="AlphaFoldDB" id="A0A0N0VEK0"/>
<keyword evidence="4" id="KW-1185">Reference proteome</keyword>
<gene>
    <name evidence="2" type="ORF">ABB37_06172</name>
    <name evidence="3" type="ORF">ABB37_06178</name>
</gene>
<dbReference type="OMA" id="GCGKYVV"/>
<evidence type="ECO:0008006" key="5">
    <source>
        <dbReference type="Google" id="ProtNLM"/>
    </source>
</evidence>
<proteinExistence type="predicted"/>
<dbReference type="InterPro" id="IPR011990">
    <property type="entry name" value="TPR-like_helical_dom_sf"/>
</dbReference>
<protein>
    <recommendedName>
        <fullName evidence="5">Pentacotripeptide-repeat region of PRORP domain-containing protein</fullName>
    </recommendedName>
</protein>
<evidence type="ECO:0000313" key="2">
    <source>
        <dbReference type="EMBL" id="KPA78572.1"/>
    </source>
</evidence>
<dbReference type="Proteomes" id="UP000037923">
    <property type="component" value="Unassembled WGS sequence"/>
</dbReference>
<dbReference type="PANTHER" id="PTHR47930:SF2">
    <property type="entry name" value="PENTATRICOPEPTIDE REPEAT PROTEIN (AFU_ORTHOLOGUE AFUA_8G04250)"/>
    <property type="match status" value="1"/>
</dbReference>
<dbReference type="EMBL" id="LGTL01000013">
    <property type="protein sequence ID" value="KPA78578.1"/>
    <property type="molecule type" value="Genomic_DNA"/>
</dbReference>
<reference evidence="3 4" key="1">
    <citation type="submission" date="2015-07" db="EMBL/GenBank/DDBJ databases">
        <title>High-quality genome of monoxenous trypanosomatid Leptomonas pyrrhocoris.</title>
        <authorList>
            <person name="Flegontov P."/>
            <person name="Butenko A."/>
            <person name="Firsov S."/>
            <person name="Vlcek C."/>
            <person name="Logacheva M.D."/>
            <person name="Field M."/>
            <person name="Filatov D."/>
            <person name="Flegontova O."/>
            <person name="Gerasimov E."/>
            <person name="Jackson A.P."/>
            <person name="Kelly S."/>
            <person name="Opperdoes F."/>
            <person name="O'Reilly A."/>
            <person name="Votypka J."/>
            <person name="Yurchenko V."/>
            <person name="Lukes J."/>
        </authorList>
    </citation>
    <scope>NUCLEOTIDE SEQUENCE [LARGE SCALE GENOMIC DNA]</scope>
    <source>
        <strain evidence="3">H10</strain>
    </source>
</reference>
<feature type="region of interest" description="Disordered" evidence="1">
    <location>
        <begin position="143"/>
        <end position="177"/>
    </location>
</feature>
<dbReference type="RefSeq" id="XP_015657017.1">
    <property type="nucleotide sequence ID" value="XM_015804443.1"/>
</dbReference>
<name>A0A0N0VEK0_LEPPY</name>
<dbReference type="GeneID" id="26906467"/>
<dbReference type="OrthoDB" id="185373at2759"/>
<evidence type="ECO:0000313" key="4">
    <source>
        <dbReference type="Proteomes" id="UP000037923"/>
    </source>
</evidence>
<accession>A0A0N0VEK0</accession>
<feature type="compositionally biased region" description="Polar residues" evidence="1">
    <location>
        <begin position="825"/>
        <end position="842"/>
    </location>
</feature>
<dbReference type="RefSeq" id="XP_015657011.1">
    <property type="nucleotide sequence ID" value="XM_015804437.1"/>
</dbReference>
<comment type="caution">
    <text evidence="3">The sequence shown here is derived from an EMBL/GenBank/DDBJ whole genome shotgun (WGS) entry which is preliminary data.</text>
</comment>
<feature type="region of interest" description="Disordered" evidence="1">
    <location>
        <begin position="903"/>
        <end position="940"/>
    </location>
</feature>
<evidence type="ECO:0000256" key="1">
    <source>
        <dbReference type="SAM" id="MobiDB-lite"/>
    </source>
</evidence>
<dbReference type="Gene3D" id="1.25.40.10">
    <property type="entry name" value="Tetratricopeptide repeat domain"/>
    <property type="match status" value="1"/>
</dbReference>
<dbReference type="EMBL" id="LGTL01000013">
    <property type="protein sequence ID" value="KPA78572.1"/>
    <property type="molecule type" value="Genomic_DNA"/>
</dbReference>